<keyword evidence="1" id="KW-0031">Aminopeptidase</keyword>
<keyword evidence="1" id="KW-0645">Protease</keyword>
<accession>A0ACC4ZUD9</accession>
<name>A0ACC4ZUD9_9BACL</name>
<protein>
    <submittedName>
        <fullName evidence="1">Dipeptidyl aminopeptidase</fullName>
    </submittedName>
</protein>
<proteinExistence type="predicted"/>
<dbReference type="Proteomes" id="UP000074866">
    <property type="component" value="Unassembled WGS sequence"/>
</dbReference>
<organism evidence="1 2">
    <name type="scientific">Paenibacillus jamilae</name>
    <dbReference type="NCBI Taxonomy" id="114136"/>
    <lineage>
        <taxon>Bacteria</taxon>
        <taxon>Bacillati</taxon>
        <taxon>Bacillota</taxon>
        <taxon>Bacilli</taxon>
        <taxon>Bacillales</taxon>
        <taxon>Paenibacillaceae</taxon>
        <taxon>Paenibacillus</taxon>
    </lineage>
</organism>
<keyword evidence="1" id="KW-0378">Hydrolase</keyword>
<dbReference type="EMBL" id="LDRX01000067">
    <property type="protein sequence ID" value="KTS81596.1"/>
    <property type="molecule type" value="Genomic_DNA"/>
</dbReference>
<keyword evidence="2" id="KW-1185">Reference proteome</keyword>
<evidence type="ECO:0000313" key="1">
    <source>
        <dbReference type="EMBL" id="KTS81596.1"/>
    </source>
</evidence>
<evidence type="ECO:0000313" key="2">
    <source>
        <dbReference type="Proteomes" id="UP000074866"/>
    </source>
</evidence>
<gene>
    <name evidence="1" type="ORF">NS115_15480</name>
</gene>
<reference evidence="1 2" key="1">
    <citation type="journal article" date="2016" name="Front. Microbiol.">
        <title>Genomic Resource of Rice Seed Associated Bacteria.</title>
        <authorList>
            <person name="Midha S."/>
            <person name="Bansal K."/>
            <person name="Sharma S."/>
            <person name="Kumar N."/>
            <person name="Patil P.P."/>
            <person name="Chaudhry V."/>
            <person name="Patil P.B."/>
        </authorList>
    </citation>
    <scope>NUCLEOTIDE SEQUENCE [LARGE SCALE GENOMIC DNA]</scope>
    <source>
        <strain evidence="1 2">NS115</strain>
    </source>
</reference>
<comment type="caution">
    <text evidence="1">The sequence shown here is derived from an EMBL/GenBank/DDBJ whole genome shotgun (WGS) entry which is preliminary data.</text>
</comment>
<sequence>MMKRNLDSHGQKNGFPRLKHPYARFFRHKVTGLLMTGLIAGGLLGGCGIKSAGETIPTSGMKPGQKLTVIDMKAARQQVSDELVVQSIDRLGDVYARSWLSDEELIVERQNQLWIHNVKTNKERVLTPGRKALQLLAVVSPDQRHVFFTEGSTSSKYDIQGYILELSSGKVTSVGQLDMTNEVSWGDRDHLITGTPDGKIHLIGLDGKAEELSFQDPNHLELIAHVEKVGNAIFYTGHDKQGYPVLNRFTLNHPQAVTIAEGAMSFALSLDGKSIAIEKRKWNTSEPACMIILDEQGKEKGIVGQGTLMSRGSWSSDGSKLAFSIYDEDQQGMRGLYVFDQSTGKTTPVTTDIQSYDSPTVWSPSARFLSMYQNISEGGKQLNQSYIVEFKKKQ</sequence>